<proteinExistence type="predicted"/>
<dbReference type="STRING" id="156994.SAMN04488028_105273"/>
<name>A0A1M6T3I8_REIAG</name>
<evidence type="ECO:0000313" key="3">
    <source>
        <dbReference type="Proteomes" id="UP000184474"/>
    </source>
</evidence>
<dbReference type="PANTHER" id="PTHR47623:SF1">
    <property type="entry name" value="OS09G0287300 PROTEIN"/>
    <property type="match status" value="1"/>
</dbReference>
<dbReference type="InterPro" id="IPR029033">
    <property type="entry name" value="His_PPase_superfam"/>
</dbReference>
<dbReference type="Pfam" id="PF00300">
    <property type="entry name" value="His_Phos_1"/>
    <property type="match status" value="1"/>
</dbReference>
<reference evidence="3" key="1">
    <citation type="submission" date="2016-11" db="EMBL/GenBank/DDBJ databases">
        <authorList>
            <person name="Varghese N."/>
            <person name="Submissions S."/>
        </authorList>
    </citation>
    <scope>NUCLEOTIDE SEQUENCE [LARGE SCALE GENOMIC DNA]</scope>
    <source>
        <strain evidence="3">DSM 26134</strain>
    </source>
</reference>
<keyword evidence="3" id="KW-1185">Reference proteome</keyword>
<feature type="binding site" evidence="1">
    <location>
        <position position="63"/>
    </location>
    <ligand>
        <name>substrate</name>
    </ligand>
</feature>
<gene>
    <name evidence="2" type="ORF">SAMN04488028_105273</name>
</gene>
<dbReference type="PANTHER" id="PTHR47623">
    <property type="entry name" value="OS09G0287300 PROTEIN"/>
    <property type="match status" value="1"/>
</dbReference>
<dbReference type="SUPFAM" id="SSF53254">
    <property type="entry name" value="Phosphoglycerate mutase-like"/>
    <property type="match status" value="1"/>
</dbReference>
<dbReference type="CDD" id="cd07067">
    <property type="entry name" value="HP_PGM_like"/>
    <property type="match status" value="1"/>
</dbReference>
<protein>
    <submittedName>
        <fullName evidence="2">Phosphohistidine phosphatase</fullName>
    </submittedName>
</protein>
<sequence>MVGQSIKRLIIVRHAKSSWDDASLTDHDRPLAKRGMRDAPRMAEYLCRYLDRPDMVVTSTAIRAWQTADYFTQALGTLPHQVRETSALFHAGPSEISAVLSQLSPSTQSVMLFGHNPGFTDFVNQLTAENIENIPTCGVAVISLQLGDWQDVRNATGQLEHYFYPKGI</sequence>
<accession>A0A1M6T3I8</accession>
<dbReference type="InterPro" id="IPR013078">
    <property type="entry name" value="His_Pase_superF_clade-1"/>
</dbReference>
<dbReference type="Gene3D" id="3.40.50.1240">
    <property type="entry name" value="Phosphoglycerate mutase-like"/>
    <property type="match status" value="1"/>
</dbReference>
<dbReference type="Proteomes" id="UP000184474">
    <property type="component" value="Unassembled WGS sequence"/>
</dbReference>
<dbReference type="AlphaFoldDB" id="A0A1M6T3I8"/>
<evidence type="ECO:0000313" key="2">
    <source>
        <dbReference type="EMBL" id="SHK51583.1"/>
    </source>
</evidence>
<evidence type="ECO:0000256" key="1">
    <source>
        <dbReference type="PIRSR" id="PIRSR613078-2"/>
    </source>
</evidence>
<dbReference type="RefSeq" id="WP_084190571.1">
    <property type="nucleotide sequence ID" value="NZ_FRAA01000005.1"/>
</dbReference>
<organism evidence="2 3">
    <name type="scientific">Reichenbachiella agariperforans</name>
    <dbReference type="NCBI Taxonomy" id="156994"/>
    <lineage>
        <taxon>Bacteria</taxon>
        <taxon>Pseudomonadati</taxon>
        <taxon>Bacteroidota</taxon>
        <taxon>Cytophagia</taxon>
        <taxon>Cytophagales</taxon>
        <taxon>Reichenbachiellaceae</taxon>
        <taxon>Reichenbachiella</taxon>
    </lineage>
</organism>
<dbReference type="EMBL" id="FRAA01000005">
    <property type="protein sequence ID" value="SHK51583.1"/>
    <property type="molecule type" value="Genomic_DNA"/>
</dbReference>